<proteinExistence type="predicted"/>
<sequence>MLPPLVEPVPQLSAAELARTVRHRSLAGIGDLGQRRLAAARVAVIGAGGLGSPVILGLAAAGVGTIGIIDDDVVDVSNLHRQVIHTMDAVGRPKTSSAAARARGLAPEVVVREHAVRLIAANAAQLLADYDLVLDGSDTFETRDAVDAAAADLGIPVVWGSVLEMWAQVTVFWASPPAGADPVRLSDLFPAGSTGEVFTCAQVGVLAPLVMQTGSLMASEAIKLIVGIGEPLLGRVAVIDALGGRTRELALHGAGSSAPMTEGAVR</sequence>
<dbReference type="PANTHER" id="PTHR10953:SF102">
    <property type="entry name" value="ADENYLYLTRANSFERASE AND SULFURTRANSFERASE MOCS3"/>
    <property type="match status" value="1"/>
</dbReference>
<evidence type="ECO:0000313" key="2">
    <source>
        <dbReference type="EMBL" id="GAA1687470.1"/>
    </source>
</evidence>
<dbReference type="Proteomes" id="UP001501690">
    <property type="component" value="Unassembled WGS sequence"/>
</dbReference>
<name>A0ABN2HH22_9MICO</name>
<dbReference type="InterPro" id="IPR045886">
    <property type="entry name" value="ThiF/MoeB/HesA"/>
</dbReference>
<comment type="caution">
    <text evidence="2">The sequence shown here is derived from an EMBL/GenBank/DDBJ whole genome shotgun (WGS) entry which is preliminary data.</text>
</comment>
<protein>
    <recommendedName>
        <fullName evidence="1">THIF-type NAD/FAD binding fold domain-containing protein</fullName>
    </recommendedName>
</protein>
<dbReference type="InterPro" id="IPR000594">
    <property type="entry name" value="ThiF_NAD_FAD-bd"/>
</dbReference>
<dbReference type="CDD" id="cd00757">
    <property type="entry name" value="ThiF_MoeB_HesA_family"/>
    <property type="match status" value="1"/>
</dbReference>
<evidence type="ECO:0000259" key="1">
    <source>
        <dbReference type="Pfam" id="PF00899"/>
    </source>
</evidence>
<gene>
    <name evidence="2" type="ORF">GCM10009808_00610</name>
</gene>
<dbReference type="Pfam" id="PF00899">
    <property type="entry name" value="ThiF"/>
    <property type="match status" value="1"/>
</dbReference>
<dbReference type="EMBL" id="BAAAPL010000001">
    <property type="protein sequence ID" value="GAA1687470.1"/>
    <property type="molecule type" value="Genomic_DNA"/>
</dbReference>
<accession>A0ABN2HH22</accession>
<dbReference type="PANTHER" id="PTHR10953">
    <property type="entry name" value="UBIQUITIN-ACTIVATING ENZYME E1"/>
    <property type="match status" value="1"/>
</dbReference>
<dbReference type="Gene3D" id="3.40.50.720">
    <property type="entry name" value="NAD(P)-binding Rossmann-like Domain"/>
    <property type="match status" value="1"/>
</dbReference>
<organism evidence="2 3">
    <name type="scientific">Microbacterium sediminicola</name>
    <dbReference type="NCBI Taxonomy" id="415210"/>
    <lineage>
        <taxon>Bacteria</taxon>
        <taxon>Bacillati</taxon>
        <taxon>Actinomycetota</taxon>
        <taxon>Actinomycetes</taxon>
        <taxon>Micrococcales</taxon>
        <taxon>Microbacteriaceae</taxon>
        <taxon>Microbacterium</taxon>
    </lineage>
</organism>
<keyword evidence="3" id="KW-1185">Reference proteome</keyword>
<feature type="domain" description="THIF-type NAD/FAD binding fold" evidence="1">
    <location>
        <begin position="23"/>
        <end position="251"/>
    </location>
</feature>
<dbReference type="RefSeq" id="WP_344067716.1">
    <property type="nucleotide sequence ID" value="NZ_BAAAPL010000001.1"/>
</dbReference>
<dbReference type="SUPFAM" id="SSF69572">
    <property type="entry name" value="Activating enzymes of the ubiquitin-like proteins"/>
    <property type="match status" value="1"/>
</dbReference>
<dbReference type="InterPro" id="IPR035985">
    <property type="entry name" value="Ubiquitin-activating_enz"/>
</dbReference>
<reference evidence="2 3" key="1">
    <citation type="journal article" date="2019" name="Int. J. Syst. Evol. Microbiol.">
        <title>The Global Catalogue of Microorganisms (GCM) 10K type strain sequencing project: providing services to taxonomists for standard genome sequencing and annotation.</title>
        <authorList>
            <consortium name="The Broad Institute Genomics Platform"/>
            <consortium name="The Broad Institute Genome Sequencing Center for Infectious Disease"/>
            <person name="Wu L."/>
            <person name="Ma J."/>
        </authorList>
    </citation>
    <scope>NUCLEOTIDE SEQUENCE [LARGE SCALE GENOMIC DNA]</scope>
    <source>
        <strain evidence="2 3">JCM 15577</strain>
    </source>
</reference>
<evidence type="ECO:0000313" key="3">
    <source>
        <dbReference type="Proteomes" id="UP001501690"/>
    </source>
</evidence>